<evidence type="ECO:0000313" key="2">
    <source>
        <dbReference type="Proteomes" id="UP000579406"/>
    </source>
</evidence>
<dbReference type="AlphaFoldDB" id="A0A7K9UHI1"/>
<dbReference type="Proteomes" id="UP000579406">
    <property type="component" value="Unassembled WGS sequence"/>
</dbReference>
<reference evidence="1 2" key="1">
    <citation type="submission" date="2019-09" db="EMBL/GenBank/DDBJ databases">
        <title>Bird 10,000 Genomes (B10K) Project - Family phase.</title>
        <authorList>
            <person name="Zhang G."/>
        </authorList>
    </citation>
    <scope>NUCLEOTIDE SEQUENCE [LARGE SCALE GENOMIC DNA]</scope>
    <source>
        <strain evidence="1">B10K-DU-001-61</strain>
        <tissue evidence="1">Muscle</tissue>
    </source>
</reference>
<accession>A0A7K9UHI1</accession>
<protein>
    <submittedName>
        <fullName evidence="1">ENV1 protein</fullName>
    </submittedName>
</protein>
<organism evidence="1 2">
    <name type="scientific">Chloroceryle aenea</name>
    <name type="common">American pygmy kingfisher</name>
    <dbReference type="NCBI Taxonomy" id="176938"/>
    <lineage>
        <taxon>Eukaryota</taxon>
        <taxon>Metazoa</taxon>
        <taxon>Chordata</taxon>
        <taxon>Craniata</taxon>
        <taxon>Vertebrata</taxon>
        <taxon>Euteleostomi</taxon>
        <taxon>Archelosauria</taxon>
        <taxon>Archosauria</taxon>
        <taxon>Dinosauria</taxon>
        <taxon>Saurischia</taxon>
        <taxon>Theropoda</taxon>
        <taxon>Coelurosauria</taxon>
        <taxon>Aves</taxon>
        <taxon>Neognathae</taxon>
        <taxon>Neoaves</taxon>
        <taxon>Telluraves</taxon>
        <taxon>Coraciimorphae</taxon>
        <taxon>Coraciiformes</taxon>
        <taxon>Cerylidae</taxon>
        <taxon>Chloroceryle</taxon>
    </lineage>
</organism>
<dbReference type="Pfam" id="PF00429">
    <property type="entry name" value="TLV_coat"/>
    <property type="match status" value="1"/>
</dbReference>
<feature type="non-terminal residue" evidence="1">
    <location>
        <position position="85"/>
    </location>
</feature>
<dbReference type="OrthoDB" id="9306952at2759"/>
<dbReference type="InterPro" id="IPR018154">
    <property type="entry name" value="TLV/ENV_coat_polyprotein"/>
</dbReference>
<dbReference type="EMBL" id="VWZY01012913">
    <property type="protein sequence ID" value="NXI60062.1"/>
    <property type="molecule type" value="Genomic_DNA"/>
</dbReference>
<evidence type="ECO:0000313" key="1">
    <source>
        <dbReference type="EMBL" id="NXI60062.1"/>
    </source>
</evidence>
<feature type="non-terminal residue" evidence="1">
    <location>
        <position position="1"/>
    </location>
</feature>
<comment type="caution">
    <text evidence="1">The sequence shown here is derived from an EMBL/GenBank/DDBJ whole genome shotgun (WGS) entry which is preliminary data.</text>
</comment>
<keyword evidence="2" id="KW-1185">Reference proteome</keyword>
<name>A0A7K9UHI1_9AVES</name>
<sequence>LKFEMPPLWKLLNSTYQVFNSTNPNRTANYWLCYDIRPPFYEAVGISSEPKLVSGSNPPQCPWNTEMKNPGITMQYVSGQGRYVG</sequence>
<gene>
    <name evidence="1" type="primary">Env1_4</name>
    <name evidence="1" type="ORF">CHLAEN_R13903</name>
</gene>
<proteinExistence type="predicted"/>